<dbReference type="AlphaFoldDB" id="A0A6N2MKR8"/>
<feature type="transmembrane region" description="Helical" evidence="1">
    <location>
        <begin position="6"/>
        <end position="31"/>
    </location>
</feature>
<protein>
    <submittedName>
        <fullName evidence="2">Uncharacterized protein</fullName>
    </submittedName>
</protein>
<dbReference type="EMBL" id="CAADRP010001707">
    <property type="protein sequence ID" value="VFU48666.1"/>
    <property type="molecule type" value="Genomic_DNA"/>
</dbReference>
<accession>A0A6N2MKR8</accession>
<keyword evidence="1" id="KW-1133">Transmembrane helix</keyword>
<gene>
    <name evidence="2" type="ORF">SVIM_LOCUS320193</name>
</gene>
<reference evidence="2" key="1">
    <citation type="submission" date="2019-03" db="EMBL/GenBank/DDBJ databases">
        <authorList>
            <person name="Mank J."/>
            <person name="Almeida P."/>
        </authorList>
    </citation>
    <scope>NUCLEOTIDE SEQUENCE</scope>
    <source>
        <strain evidence="2">78183</strain>
    </source>
</reference>
<name>A0A6N2MKR8_SALVM</name>
<evidence type="ECO:0000256" key="1">
    <source>
        <dbReference type="SAM" id="Phobius"/>
    </source>
</evidence>
<keyword evidence="1" id="KW-0472">Membrane</keyword>
<organism evidence="2">
    <name type="scientific">Salix viminalis</name>
    <name type="common">Common osier</name>
    <name type="synonym">Basket willow</name>
    <dbReference type="NCBI Taxonomy" id="40686"/>
    <lineage>
        <taxon>Eukaryota</taxon>
        <taxon>Viridiplantae</taxon>
        <taxon>Streptophyta</taxon>
        <taxon>Embryophyta</taxon>
        <taxon>Tracheophyta</taxon>
        <taxon>Spermatophyta</taxon>
        <taxon>Magnoliopsida</taxon>
        <taxon>eudicotyledons</taxon>
        <taxon>Gunneridae</taxon>
        <taxon>Pentapetalae</taxon>
        <taxon>rosids</taxon>
        <taxon>fabids</taxon>
        <taxon>Malpighiales</taxon>
        <taxon>Salicaceae</taxon>
        <taxon>Saliceae</taxon>
        <taxon>Salix</taxon>
    </lineage>
</organism>
<keyword evidence="1" id="KW-0812">Transmembrane</keyword>
<sequence>MYRFCFLYIIIIIIIIYLLVFISLITTMDFLSHDGFRSAVKIPFPITEGIPSLPWGRGEFESIHLCGLYHIRRGVYRQTNALNEIIAKSLLFGYYFISPILVLGFSKTLEHLNLFVVSMLLKVTIMNA</sequence>
<proteinExistence type="predicted"/>
<evidence type="ECO:0000313" key="2">
    <source>
        <dbReference type="EMBL" id="VFU48666.1"/>
    </source>
</evidence>